<gene>
    <name evidence="1" type="ORF">UT84_C0057G0002</name>
</gene>
<dbReference type="CDD" id="cd00090">
    <property type="entry name" value="HTH_ARSR"/>
    <property type="match status" value="1"/>
</dbReference>
<reference evidence="1 2" key="1">
    <citation type="journal article" date="2015" name="Nature">
        <title>rRNA introns, odd ribosomes, and small enigmatic genomes across a large radiation of phyla.</title>
        <authorList>
            <person name="Brown C.T."/>
            <person name="Hug L.A."/>
            <person name="Thomas B.C."/>
            <person name="Sharon I."/>
            <person name="Castelle C.J."/>
            <person name="Singh A."/>
            <person name="Wilkins M.J."/>
            <person name="Williams K.H."/>
            <person name="Banfield J.F."/>
        </authorList>
    </citation>
    <scope>NUCLEOTIDE SEQUENCE [LARGE SCALE GENOMIC DNA]</scope>
</reference>
<dbReference type="SUPFAM" id="SSF81301">
    <property type="entry name" value="Nucleotidyltransferase"/>
    <property type="match status" value="1"/>
</dbReference>
<proteinExistence type="predicted"/>
<name>A0A0G0TL25_9BACT</name>
<dbReference type="AlphaFoldDB" id="A0A0G0TL25"/>
<dbReference type="Gene3D" id="1.10.10.10">
    <property type="entry name" value="Winged helix-like DNA-binding domain superfamily/Winged helix DNA-binding domain"/>
    <property type="match status" value="1"/>
</dbReference>
<accession>A0A0G0TL25</accession>
<evidence type="ECO:0000313" key="2">
    <source>
        <dbReference type="Proteomes" id="UP000034531"/>
    </source>
</evidence>
<dbReference type="EMBL" id="LBYI01000057">
    <property type="protein sequence ID" value="KKR47740.1"/>
    <property type="molecule type" value="Genomic_DNA"/>
</dbReference>
<organism evidence="1 2">
    <name type="scientific">Candidatus Curtissbacteria bacterium GW2011_GWA1_40_16</name>
    <dbReference type="NCBI Taxonomy" id="1618405"/>
    <lineage>
        <taxon>Bacteria</taxon>
        <taxon>Candidatus Curtissiibacteriota</taxon>
    </lineage>
</organism>
<dbReference type="InterPro" id="IPR043519">
    <property type="entry name" value="NT_sf"/>
</dbReference>
<dbReference type="SUPFAM" id="SSF46785">
    <property type="entry name" value="Winged helix' DNA-binding domain"/>
    <property type="match status" value="1"/>
</dbReference>
<dbReference type="InterPro" id="IPR036388">
    <property type="entry name" value="WH-like_DNA-bd_sf"/>
</dbReference>
<dbReference type="InterPro" id="IPR036390">
    <property type="entry name" value="WH_DNA-bd_sf"/>
</dbReference>
<comment type="caution">
    <text evidence="1">The sequence shown here is derived from an EMBL/GenBank/DDBJ whole genome shotgun (WGS) entry which is preliminary data.</text>
</comment>
<dbReference type="Proteomes" id="UP000034531">
    <property type="component" value="Unassembled WGS sequence"/>
</dbReference>
<protein>
    <submittedName>
        <fullName evidence="1">Transcriptional regulator</fullName>
    </submittedName>
</protein>
<evidence type="ECO:0000313" key="1">
    <source>
        <dbReference type="EMBL" id="KKR47740.1"/>
    </source>
</evidence>
<sequence>MLVDILISKVRVKIFELFLGIPNQSYHVREIVRRVGEEINAVRRELSRLEKTGFLGSEWRANRRYYSVKHDFTFLPEFLSIVNKSIGIGGAIIQNRAKLGKIKFAMLSGSFTKGQPYSPNDIDLFIVGTIVLPELSALIKEEEARRNRELNFTPMTEEEFNFRKNRRDPFVMNILSKPRIMLIGDEEELVKL</sequence>
<dbReference type="InterPro" id="IPR011991">
    <property type="entry name" value="ArsR-like_HTH"/>
</dbReference>